<comment type="caution">
    <text evidence="4">The sequence shown here is derived from an EMBL/GenBank/DDBJ whole genome shotgun (WGS) entry which is preliminary data.</text>
</comment>
<feature type="coiled-coil region" evidence="1">
    <location>
        <begin position="365"/>
        <end position="392"/>
    </location>
</feature>
<dbReference type="EMBL" id="SMAE01000004">
    <property type="protein sequence ID" value="TCS90496.1"/>
    <property type="molecule type" value="Genomic_DNA"/>
</dbReference>
<dbReference type="RefSeq" id="WP_132026746.1">
    <property type="nucleotide sequence ID" value="NZ_CP068564.1"/>
</dbReference>
<feature type="coiled-coil region" evidence="1">
    <location>
        <begin position="639"/>
        <end position="673"/>
    </location>
</feature>
<dbReference type="InterPro" id="IPR027417">
    <property type="entry name" value="P-loop_NTPase"/>
</dbReference>
<keyword evidence="2" id="KW-0472">Membrane</keyword>
<feature type="coiled-coil region" evidence="1">
    <location>
        <begin position="424"/>
        <end position="465"/>
    </location>
</feature>
<organism evidence="4 5">
    <name type="scientific">Keratinibaculum paraultunense</name>
    <dbReference type="NCBI Taxonomy" id="1278232"/>
    <lineage>
        <taxon>Bacteria</taxon>
        <taxon>Bacillati</taxon>
        <taxon>Bacillota</taxon>
        <taxon>Tissierellia</taxon>
        <taxon>Tissierellales</taxon>
        <taxon>Tepidimicrobiaceae</taxon>
        <taxon>Keratinibaculum</taxon>
    </lineage>
</organism>
<feature type="transmembrane region" description="Helical" evidence="2">
    <location>
        <begin position="394"/>
        <end position="426"/>
    </location>
</feature>
<dbReference type="SUPFAM" id="SSF52540">
    <property type="entry name" value="P-loop containing nucleoside triphosphate hydrolases"/>
    <property type="match status" value="2"/>
</dbReference>
<dbReference type="InterPro" id="IPR038734">
    <property type="entry name" value="YhaN_AAA"/>
</dbReference>
<feature type="domain" description="YhaN AAA" evidence="3">
    <location>
        <begin position="2"/>
        <end position="51"/>
    </location>
</feature>
<feature type="coiled-coil region" evidence="1">
    <location>
        <begin position="298"/>
        <end position="332"/>
    </location>
</feature>
<dbReference type="Gene3D" id="3.40.50.300">
    <property type="entry name" value="P-loop containing nucleotide triphosphate hydrolases"/>
    <property type="match status" value="2"/>
</dbReference>
<proteinExistence type="predicted"/>
<name>A0A4R3KZK3_9FIRM</name>
<accession>A0A4R3KZK3</accession>
<evidence type="ECO:0000313" key="4">
    <source>
        <dbReference type="EMBL" id="TCS90496.1"/>
    </source>
</evidence>
<dbReference type="PANTHER" id="PTHR41259:SF1">
    <property type="entry name" value="DOUBLE-STRAND BREAK REPAIR RAD50 ATPASE, PUTATIVE-RELATED"/>
    <property type="match status" value="1"/>
</dbReference>
<dbReference type="PANTHER" id="PTHR41259">
    <property type="entry name" value="DOUBLE-STRAND BREAK REPAIR RAD50 ATPASE, PUTATIVE-RELATED"/>
    <property type="match status" value="1"/>
</dbReference>
<evidence type="ECO:0000313" key="5">
    <source>
        <dbReference type="Proteomes" id="UP000294567"/>
    </source>
</evidence>
<dbReference type="Pfam" id="PF13514">
    <property type="entry name" value="AAA_27"/>
    <property type="match status" value="1"/>
</dbReference>
<dbReference type="Proteomes" id="UP000294567">
    <property type="component" value="Unassembled WGS sequence"/>
</dbReference>
<evidence type="ECO:0000256" key="2">
    <source>
        <dbReference type="SAM" id="Phobius"/>
    </source>
</evidence>
<keyword evidence="2" id="KW-0812">Transmembrane</keyword>
<evidence type="ECO:0000259" key="3">
    <source>
        <dbReference type="Pfam" id="PF13514"/>
    </source>
</evidence>
<keyword evidence="1" id="KW-0175">Coiled coil</keyword>
<dbReference type="AlphaFoldDB" id="A0A4R3KZK3"/>
<reference evidence="4 5" key="1">
    <citation type="submission" date="2019-03" db="EMBL/GenBank/DDBJ databases">
        <title>Genomic Encyclopedia of Type Strains, Phase IV (KMG-IV): sequencing the most valuable type-strain genomes for metagenomic binning, comparative biology and taxonomic classification.</title>
        <authorList>
            <person name="Goeker M."/>
        </authorList>
    </citation>
    <scope>NUCLEOTIDE SEQUENCE [LARGE SCALE GENOMIC DNA]</scope>
    <source>
        <strain evidence="4 5">DSM 26752</strain>
    </source>
</reference>
<evidence type="ECO:0000256" key="1">
    <source>
        <dbReference type="SAM" id="Coils"/>
    </source>
</evidence>
<sequence length="811" mass="95482">MMILQELNLISFGKFERKVIYLQEGLNIIYGGNESGKTTIHNFIDGMFYGFLKPYVKRRIYLEELEKYKPWNREEYVGVIKFNKNDRAYRIQRDFNKGEVIVYDDITGKDITDHIDNGERIKVHLPGIYFFGFNNLVYRNTISIKQLGNQVDSNLAKEVKDRLANISTSLDDDISVKNAIEYLEKQLDQIGTKKAYTKPYGKAIKDLEKLKDERKYLLIRQEEYQDCLDKFSTLEKEIKAKIEEINQLKELLKKAKLLNVKRNYEEALKIKAELESIDKKIDELKPYSQLSIDDYSKVLKLETNIEHVSEEIRNLNKDLTHLEKEINALKLEDKGEVIEGVVPDELYEDVELFDELEEKKNFLVLNNDQNRLDNLNTQINDKIERKNRIKTANILFIIFTLGSLGLGFVNAVLFFLALPLFGGILYTRSLKKKLNEEIDELERQLNDLSKREEDRKKEIHNIEKEQQIILSKYDCESKSQLNRLKDNIYFKYMNQTNRLDKKHRLIKSREDILEKINNKTMNIQTWVKERDEILIKNDVKTIDEFNEGLENKKLHDTLIIDRENKINILDKILGDFNLDELKSSIEGYDDDYFKDIKEIDIEDISQETLEMEEILSQKINEKVRLEERIISLNQYVKQLMIIEEEIVRINGLIKEYENKIESIEIAKDTIESISQEIHKQFAPTINKKVSSIMDFITNGKYDQVRINDDLNIAVENPMTKEIINIDSLSGGTIDQLYFALRFSVSSSMEDGHFPLILDDCFIQYDNDRLKNILLYLKNVSNEKQILLFTCQNREKEILDELDIDYNLIELS</sequence>
<gene>
    <name evidence="4" type="ORF">EDD65_10437</name>
</gene>
<protein>
    <submittedName>
        <fullName evidence="4">AAA domain-containing protein</fullName>
    </submittedName>
</protein>
<feature type="coiled-coil region" evidence="1">
    <location>
        <begin position="231"/>
        <end position="258"/>
    </location>
</feature>
<keyword evidence="2" id="KW-1133">Transmembrane helix</keyword>
<keyword evidence="5" id="KW-1185">Reference proteome</keyword>